<evidence type="ECO:0000313" key="2">
    <source>
        <dbReference type="EMBL" id="ELT93154.1"/>
    </source>
</evidence>
<evidence type="ECO:0000313" key="4">
    <source>
        <dbReference type="Proteomes" id="UP000014760"/>
    </source>
</evidence>
<dbReference type="HOGENOM" id="CLU_3070719_0_0_1"/>
<keyword evidence="4" id="KW-1185">Reference proteome</keyword>
<sequence>MCLSLTVLITHQLFVPLTHCANNTSVVCASHSSQYALYSLIILNSLALKLFGV</sequence>
<protein>
    <recommendedName>
        <fullName evidence="5">G-protein coupled receptors family 1 profile domain-containing protein</fullName>
    </recommendedName>
</protein>
<keyword evidence="1" id="KW-0732">Signal</keyword>
<evidence type="ECO:0000256" key="1">
    <source>
        <dbReference type="SAM" id="SignalP"/>
    </source>
</evidence>
<evidence type="ECO:0000313" key="3">
    <source>
        <dbReference type="EnsemblMetazoa" id="CapteP117593"/>
    </source>
</evidence>
<organism evidence="2">
    <name type="scientific">Capitella teleta</name>
    <name type="common">Polychaete worm</name>
    <dbReference type="NCBI Taxonomy" id="283909"/>
    <lineage>
        <taxon>Eukaryota</taxon>
        <taxon>Metazoa</taxon>
        <taxon>Spiralia</taxon>
        <taxon>Lophotrochozoa</taxon>
        <taxon>Annelida</taxon>
        <taxon>Polychaeta</taxon>
        <taxon>Sedentaria</taxon>
        <taxon>Scolecida</taxon>
        <taxon>Capitellidae</taxon>
        <taxon>Capitella</taxon>
    </lineage>
</organism>
<gene>
    <name evidence="2" type="ORF">CAPTEDRAFT_117593</name>
</gene>
<name>R7THF9_CAPTE</name>
<dbReference type="AlphaFoldDB" id="R7THF9"/>
<dbReference type="EnsemblMetazoa" id="CapteT117593">
    <property type="protein sequence ID" value="CapteP117593"/>
    <property type="gene ID" value="CapteG117593"/>
</dbReference>
<accession>R7THF9</accession>
<proteinExistence type="predicted"/>
<reference evidence="4" key="1">
    <citation type="submission" date="2012-12" db="EMBL/GenBank/DDBJ databases">
        <authorList>
            <person name="Hellsten U."/>
            <person name="Grimwood J."/>
            <person name="Chapman J.A."/>
            <person name="Shapiro H."/>
            <person name="Aerts A."/>
            <person name="Otillar R.P."/>
            <person name="Terry A.Y."/>
            <person name="Boore J.L."/>
            <person name="Simakov O."/>
            <person name="Marletaz F."/>
            <person name="Cho S.-J."/>
            <person name="Edsinger-Gonzales E."/>
            <person name="Havlak P."/>
            <person name="Kuo D.-H."/>
            <person name="Larsson T."/>
            <person name="Lv J."/>
            <person name="Arendt D."/>
            <person name="Savage R."/>
            <person name="Osoegawa K."/>
            <person name="de Jong P."/>
            <person name="Lindberg D.R."/>
            <person name="Seaver E.C."/>
            <person name="Weisblat D.A."/>
            <person name="Putnam N.H."/>
            <person name="Grigoriev I.V."/>
            <person name="Rokhsar D.S."/>
        </authorList>
    </citation>
    <scope>NUCLEOTIDE SEQUENCE</scope>
    <source>
        <strain evidence="4">I ESC-2004</strain>
    </source>
</reference>
<dbReference type="EMBL" id="KB309853">
    <property type="protein sequence ID" value="ELT93154.1"/>
    <property type="molecule type" value="Genomic_DNA"/>
</dbReference>
<reference evidence="3" key="3">
    <citation type="submission" date="2015-06" db="UniProtKB">
        <authorList>
            <consortium name="EnsemblMetazoa"/>
        </authorList>
    </citation>
    <scope>IDENTIFICATION</scope>
</reference>
<evidence type="ECO:0008006" key="5">
    <source>
        <dbReference type="Google" id="ProtNLM"/>
    </source>
</evidence>
<reference evidence="2 4" key="2">
    <citation type="journal article" date="2013" name="Nature">
        <title>Insights into bilaterian evolution from three spiralian genomes.</title>
        <authorList>
            <person name="Simakov O."/>
            <person name="Marletaz F."/>
            <person name="Cho S.J."/>
            <person name="Edsinger-Gonzales E."/>
            <person name="Havlak P."/>
            <person name="Hellsten U."/>
            <person name="Kuo D.H."/>
            <person name="Larsson T."/>
            <person name="Lv J."/>
            <person name="Arendt D."/>
            <person name="Savage R."/>
            <person name="Osoegawa K."/>
            <person name="de Jong P."/>
            <person name="Grimwood J."/>
            <person name="Chapman J.A."/>
            <person name="Shapiro H."/>
            <person name="Aerts A."/>
            <person name="Otillar R.P."/>
            <person name="Terry A.Y."/>
            <person name="Boore J.L."/>
            <person name="Grigoriev I.V."/>
            <person name="Lindberg D.R."/>
            <person name="Seaver E.C."/>
            <person name="Weisblat D.A."/>
            <person name="Putnam N.H."/>
            <person name="Rokhsar D.S."/>
        </authorList>
    </citation>
    <scope>NUCLEOTIDE SEQUENCE</scope>
    <source>
        <strain evidence="2 4">I ESC-2004</strain>
    </source>
</reference>
<feature type="chain" id="PRO_5008787012" description="G-protein coupled receptors family 1 profile domain-containing protein" evidence="1">
    <location>
        <begin position="21"/>
        <end position="53"/>
    </location>
</feature>
<dbReference type="Proteomes" id="UP000014760">
    <property type="component" value="Unassembled WGS sequence"/>
</dbReference>
<dbReference type="EMBL" id="AMQN01002658">
    <property type="status" value="NOT_ANNOTATED_CDS"/>
    <property type="molecule type" value="Genomic_DNA"/>
</dbReference>
<feature type="signal peptide" evidence="1">
    <location>
        <begin position="1"/>
        <end position="20"/>
    </location>
</feature>